<dbReference type="EMBL" id="JAWWNJ010000011">
    <property type="protein sequence ID" value="KAK7044766.1"/>
    <property type="molecule type" value="Genomic_DNA"/>
</dbReference>
<organism evidence="2 3">
    <name type="scientific">Favolaschia claudopus</name>
    <dbReference type="NCBI Taxonomy" id="2862362"/>
    <lineage>
        <taxon>Eukaryota</taxon>
        <taxon>Fungi</taxon>
        <taxon>Dikarya</taxon>
        <taxon>Basidiomycota</taxon>
        <taxon>Agaricomycotina</taxon>
        <taxon>Agaricomycetes</taxon>
        <taxon>Agaricomycetidae</taxon>
        <taxon>Agaricales</taxon>
        <taxon>Marasmiineae</taxon>
        <taxon>Mycenaceae</taxon>
        <taxon>Favolaschia</taxon>
    </lineage>
</organism>
<dbReference type="Proteomes" id="UP001362999">
    <property type="component" value="Unassembled WGS sequence"/>
</dbReference>
<accession>A0AAW0CXM6</accession>
<dbReference type="AlphaFoldDB" id="A0AAW0CXM6"/>
<proteinExistence type="predicted"/>
<comment type="caution">
    <text evidence="2">The sequence shown here is derived from an EMBL/GenBank/DDBJ whole genome shotgun (WGS) entry which is preliminary data.</text>
</comment>
<evidence type="ECO:0000256" key="1">
    <source>
        <dbReference type="SAM" id="MobiDB-lite"/>
    </source>
</evidence>
<keyword evidence="3" id="KW-1185">Reference proteome</keyword>
<evidence type="ECO:0000313" key="2">
    <source>
        <dbReference type="EMBL" id="KAK7044766.1"/>
    </source>
</evidence>
<gene>
    <name evidence="2" type="ORF">R3P38DRAFT_2880743</name>
</gene>
<feature type="region of interest" description="Disordered" evidence="1">
    <location>
        <begin position="78"/>
        <end position="109"/>
    </location>
</feature>
<name>A0AAW0CXM6_9AGAR</name>
<protein>
    <submittedName>
        <fullName evidence="2">Uncharacterized protein</fullName>
    </submittedName>
</protein>
<reference evidence="2 3" key="1">
    <citation type="journal article" date="2024" name="J Genomics">
        <title>Draft genome sequencing and assembly of Favolaschia claudopus CIRM-BRFM 2984 isolated from oak limbs.</title>
        <authorList>
            <person name="Navarro D."/>
            <person name="Drula E."/>
            <person name="Chaduli D."/>
            <person name="Cazenave R."/>
            <person name="Ahrendt S."/>
            <person name="Wang J."/>
            <person name="Lipzen A."/>
            <person name="Daum C."/>
            <person name="Barry K."/>
            <person name="Grigoriev I.V."/>
            <person name="Favel A."/>
            <person name="Rosso M.N."/>
            <person name="Martin F."/>
        </authorList>
    </citation>
    <scope>NUCLEOTIDE SEQUENCE [LARGE SCALE GENOMIC DNA]</scope>
    <source>
        <strain evidence="2 3">CIRM-BRFM 2984</strain>
    </source>
</reference>
<sequence length="219" mass="24152">MDSQWCLDECPTCSTVVNGPSIYCSPECEPPLDLEELDLDDPFWSQQKSIRVSTWALECYQSTEAHRSTPSIFISPSQRKLHVRKTHPTSWVNSETSPPSPPSISSSISTSTAVESLVTSSTSPHSPISRWSVRSWPVRPSACSSPGLTTPPIVTKTSVYLVSDSLTQPETKKTIRTGLPPSEKASHTRLRHLVQTQHDGECSPRLRTPTHALLPPPRT</sequence>
<feature type="region of interest" description="Disordered" evidence="1">
    <location>
        <begin position="197"/>
        <end position="219"/>
    </location>
</feature>
<evidence type="ECO:0000313" key="3">
    <source>
        <dbReference type="Proteomes" id="UP001362999"/>
    </source>
</evidence>